<reference evidence="5 6" key="1">
    <citation type="submission" date="2019-11" db="EMBL/GenBank/DDBJ databases">
        <title>Comparative genomics of hydrocarbon-degrading Desulfosarcina strains.</title>
        <authorList>
            <person name="Watanabe M."/>
            <person name="Kojima H."/>
            <person name="Fukui M."/>
        </authorList>
    </citation>
    <scope>NUCLEOTIDE SEQUENCE [LARGE SCALE GENOMIC DNA]</scope>
    <source>
        <strain evidence="5 6">PL12</strain>
    </source>
</reference>
<gene>
    <name evidence="5" type="ORF">DSCA_62390</name>
</gene>
<protein>
    <recommendedName>
        <fullName evidence="4">4Fe-4S ferredoxin-type domain-containing protein</fullName>
    </recommendedName>
</protein>
<dbReference type="InterPro" id="IPR017900">
    <property type="entry name" value="4Fe4S_Fe_S_CS"/>
</dbReference>
<dbReference type="InterPro" id="IPR009051">
    <property type="entry name" value="Helical_ferredxn"/>
</dbReference>
<dbReference type="InterPro" id="IPR017896">
    <property type="entry name" value="4Fe4S_Fe-S-bd"/>
</dbReference>
<dbReference type="PANTHER" id="PTHR43255:SF2">
    <property type="entry name" value="HETERODISULFIDE REDUCTASE RELATED PROTEIN"/>
    <property type="match status" value="1"/>
</dbReference>
<evidence type="ECO:0000256" key="2">
    <source>
        <dbReference type="ARBA" id="ARBA00023004"/>
    </source>
</evidence>
<name>A0A5K7YW87_9BACT</name>
<evidence type="ECO:0000313" key="6">
    <source>
        <dbReference type="Proteomes" id="UP000427906"/>
    </source>
</evidence>
<dbReference type="InterPro" id="IPR051460">
    <property type="entry name" value="HdrC_iron-sulfur_subunit"/>
</dbReference>
<proteinExistence type="predicted"/>
<dbReference type="AlphaFoldDB" id="A0A5K7YW87"/>
<dbReference type="Gene3D" id="1.10.1060.10">
    <property type="entry name" value="Alpha-helical ferredoxin"/>
    <property type="match status" value="1"/>
</dbReference>
<dbReference type="RefSeq" id="WP_167528025.1">
    <property type="nucleotide sequence ID" value="NZ_AP021874.1"/>
</dbReference>
<keyword evidence="1" id="KW-0479">Metal-binding</keyword>
<dbReference type="GO" id="GO:0005886">
    <property type="term" value="C:plasma membrane"/>
    <property type="evidence" value="ECO:0007669"/>
    <property type="project" value="TreeGrafter"/>
</dbReference>
<evidence type="ECO:0000259" key="4">
    <source>
        <dbReference type="PROSITE" id="PS51379"/>
    </source>
</evidence>
<dbReference type="GO" id="GO:0046872">
    <property type="term" value="F:metal ion binding"/>
    <property type="evidence" value="ECO:0007669"/>
    <property type="project" value="UniProtKB-KW"/>
</dbReference>
<dbReference type="GO" id="GO:0051536">
    <property type="term" value="F:iron-sulfur cluster binding"/>
    <property type="evidence" value="ECO:0007669"/>
    <property type="project" value="UniProtKB-KW"/>
</dbReference>
<dbReference type="EMBL" id="AP021874">
    <property type="protein sequence ID" value="BBO72309.1"/>
    <property type="molecule type" value="Genomic_DNA"/>
</dbReference>
<dbReference type="KEGG" id="dalk:DSCA_62390"/>
<evidence type="ECO:0000256" key="3">
    <source>
        <dbReference type="ARBA" id="ARBA00023014"/>
    </source>
</evidence>
<dbReference type="PANTHER" id="PTHR43255">
    <property type="entry name" value="IRON-SULFUR-BINDING OXIDOREDUCTASE FADF-RELATED-RELATED"/>
    <property type="match status" value="1"/>
</dbReference>
<dbReference type="PROSITE" id="PS51379">
    <property type="entry name" value="4FE4S_FER_2"/>
    <property type="match status" value="1"/>
</dbReference>
<keyword evidence="3" id="KW-0411">Iron-sulfur</keyword>
<dbReference type="PROSITE" id="PS00198">
    <property type="entry name" value="4FE4S_FER_1"/>
    <property type="match status" value="1"/>
</dbReference>
<keyword evidence="2" id="KW-0408">Iron</keyword>
<evidence type="ECO:0000256" key="1">
    <source>
        <dbReference type="ARBA" id="ARBA00022723"/>
    </source>
</evidence>
<keyword evidence="6" id="KW-1185">Reference proteome</keyword>
<evidence type="ECO:0000313" key="5">
    <source>
        <dbReference type="EMBL" id="BBO72309.1"/>
    </source>
</evidence>
<feature type="domain" description="4Fe-4S ferredoxin-type" evidence="4">
    <location>
        <begin position="10"/>
        <end position="41"/>
    </location>
</feature>
<accession>A0A5K7YW87</accession>
<dbReference type="Pfam" id="PF13183">
    <property type="entry name" value="Fer4_8"/>
    <property type="match status" value="1"/>
</dbReference>
<dbReference type="SUPFAM" id="SSF46548">
    <property type="entry name" value="alpha-helical ferredoxin"/>
    <property type="match status" value="1"/>
</dbReference>
<organism evidence="5 6">
    <name type="scientific">Desulfosarcina alkanivorans</name>
    <dbReference type="NCBI Taxonomy" id="571177"/>
    <lineage>
        <taxon>Bacteria</taxon>
        <taxon>Pseudomonadati</taxon>
        <taxon>Thermodesulfobacteriota</taxon>
        <taxon>Desulfobacteria</taxon>
        <taxon>Desulfobacterales</taxon>
        <taxon>Desulfosarcinaceae</taxon>
        <taxon>Desulfosarcina</taxon>
    </lineage>
</organism>
<sequence>MSGSIKDKIAEIIKNTGADGCVECGKCVAVCPMSEMYPDFGWEMSPRGVIRRTVMGADILRDPMIWRCTGCNAGTDVCPEGVSCRDLVRNLRQLALETGGAAKVRTCELCGAPFLPQPVDEYVQGRLARSNRDYLDTCPTCRQRRYLGRNA</sequence>
<dbReference type="Proteomes" id="UP000427906">
    <property type="component" value="Chromosome"/>
</dbReference>